<feature type="transmembrane region" description="Helical" evidence="1">
    <location>
        <begin position="897"/>
        <end position="916"/>
    </location>
</feature>
<evidence type="ECO:0000313" key="3">
    <source>
        <dbReference type="EMBL" id="MCE7509241.1"/>
    </source>
</evidence>
<evidence type="ECO:0000256" key="1">
    <source>
        <dbReference type="SAM" id="Phobius"/>
    </source>
</evidence>
<accession>A0A9Q3W5V7</accession>
<dbReference type="InterPro" id="IPR048126">
    <property type="entry name" value="Toxin_VasX"/>
</dbReference>
<dbReference type="Pfam" id="PF20249">
    <property type="entry name" value="VasX_N"/>
    <property type="match status" value="1"/>
</dbReference>
<evidence type="ECO:0000313" key="4">
    <source>
        <dbReference type="Proteomes" id="UP001107961"/>
    </source>
</evidence>
<feature type="transmembrane region" description="Helical" evidence="1">
    <location>
        <begin position="753"/>
        <end position="774"/>
    </location>
</feature>
<feature type="domain" description="Toxin VasX N-terminal region" evidence="2">
    <location>
        <begin position="3"/>
        <end position="156"/>
    </location>
</feature>
<proteinExistence type="predicted"/>
<keyword evidence="1" id="KW-0812">Transmembrane</keyword>
<keyword evidence="1" id="KW-0472">Membrane</keyword>
<dbReference type="InterPro" id="IPR046864">
    <property type="entry name" value="VasX_N"/>
</dbReference>
<dbReference type="NCBIfam" id="NF041559">
    <property type="entry name" value="BTH_I2691_fam"/>
    <property type="match status" value="1"/>
</dbReference>
<keyword evidence="4" id="KW-1185">Reference proteome</keyword>
<dbReference type="EMBL" id="JAJVKT010000012">
    <property type="protein sequence ID" value="MCE7509241.1"/>
    <property type="molecule type" value="Genomic_DNA"/>
</dbReference>
<feature type="transmembrane region" description="Helical" evidence="1">
    <location>
        <begin position="829"/>
        <end position="850"/>
    </location>
</feature>
<dbReference type="CDD" id="cd20707">
    <property type="entry name" value="MIX_III"/>
    <property type="match status" value="1"/>
</dbReference>
<keyword evidence="1" id="KW-1133">Transmembrane helix</keyword>
<dbReference type="AlphaFoldDB" id="A0A9Q3W5V7"/>
<comment type="caution">
    <text evidence="3">The sequence shown here is derived from an EMBL/GenBank/DDBJ whole genome shotgun (WGS) entry which is preliminary data.</text>
</comment>
<dbReference type="Proteomes" id="UP001107961">
    <property type="component" value="Unassembled WGS sequence"/>
</dbReference>
<name>A0A9Q3W5V7_9GAMM</name>
<protein>
    <recommendedName>
        <fullName evidence="2">Toxin VasX N-terminal region domain-containing protein</fullName>
    </recommendedName>
</protein>
<reference evidence="3" key="1">
    <citation type="submission" date="2022-01" db="EMBL/GenBank/DDBJ databases">
        <authorList>
            <person name="Karlyshev A.V."/>
            <person name="Jaspars M."/>
        </authorList>
    </citation>
    <scope>NUCLEOTIDE SEQUENCE</scope>
    <source>
        <strain evidence="3">AGSA3-2</strain>
    </source>
</reference>
<gene>
    <name evidence="3" type="ORF">LZG35_11385</name>
</gene>
<evidence type="ECO:0000259" key="2">
    <source>
        <dbReference type="Pfam" id="PF20249"/>
    </source>
</evidence>
<sequence length="1118" mass="121718">MLLTRPGLADKQYALQKRRAVAPLLPGVADPALRHAGYVMRTLRKGYLFAYYEEPHTPQITQQQGWQAFRVDDGGFMSPHAIDDLPLDGQEQDTTFSCERVAGYASAMLFVIPDAKNTGRVWVGFSDHPWSEKVRESYAGSESLRQERMVCINAREASCERAVPLTTTNLESTVADYDPERPFEALRGSPFPPLVPSGGFLGIGRTLPFLESIQLPVREERASDVLEQAGVILGRDGNQFSPADVKIVSLPDPVGVTFEAAQRRITLCNTAAEWVNQQANGDTGKAHWMLTSAMSVEGLLIELDRSAESRKAGFNTQYPEFNAQREGRGPGIRMTHEEFRRKQESGELPPEATFDLVVPYTGMSSQELEDYRNNISTVRLPTNSSIDRETERLKKNVLDKLEPGNGGQLKYKEFLTAFNDKVKEDQLRLAELEADYFAWLDCTARKQVTANDFDEECIVDGVFYCDCVSKLTFAGHLTDNGLEWYKNFLTDDPEDKENLLLRALLGNQKSAFEEWVAKKKGPYGQLKSIIGEVEKALKDDPEALGPQSRTIARWLPHLKIGLTAMVSPVLTVTGAVATGLAKRDEITAAFREQLRNLSGVIAARSSGNQLPALLKVQMSLSDATRFWNRQMGTLQGAMRTFAGQVRGEKVQSLVLGGAIALEARGASAMSDALVDVYLWASDVPDAVGDALDGAMDLPSRAASGASAGAAAMARAGNYILRPAAANLNQAWQGAARLVTRTQLDRLARNSVTLASNGSALLAVGSGVFSSLALLDAWDKFKHGSAEERQQAGTSLLTSGLGLSGAFLALGAEMAEQAAKEALKASLKKAAGIVGAAAALIDGAASVVGAFESSDQGDSDVAAAKFIQGVFLIGAGVAGMAAAFGLGKVALLGLSVTGWGLVLVALGIIAGFFVAALQDTPTEEWAARSLWGKAKDKWGSFEREQGQLNTLMLGIQVDFDFRSRFTNMSNYGRSLAHQVNPLNMVRDAGKLIRGERPGPQMMREAWARIVTPQALENHLCWLVRVIARRKDGKDALVANYSHRPGDVVLVAARRDTYENDMESVNPDQDDSKREDDFWTVELSAQLDIEVYEEAWAEVLIYGDPTASEAPLVNHTLREE</sequence>
<organism evidence="3 4">
    <name type="scientific">Alloalcanivorax xenomutans</name>
    <dbReference type="NCBI Taxonomy" id="1094342"/>
    <lineage>
        <taxon>Bacteria</taxon>
        <taxon>Pseudomonadati</taxon>
        <taxon>Pseudomonadota</taxon>
        <taxon>Gammaproteobacteria</taxon>
        <taxon>Oceanospirillales</taxon>
        <taxon>Alcanivoracaceae</taxon>
        <taxon>Alloalcanivorax</taxon>
    </lineage>
</organism>
<feature type="transmembrane region" description="Helical" evidence="1">
    <location>
        <begin position="865"/>
        <end position="885"/>
    </location>
</feature>